<accession>A0AA39YS16</accession>
<dbReference type="EMBL" id="JAULSV010000001">
    <property type="protein sequence ID" value="KAK0656370.1"/>
    <property type="molecule type" value="Genomic_DNA"/>
</dbReference>
<reference evidence="2" key="1">
    <citation type="submission" date="2023-06" db="EMBL/GenBank/DDBJ databases">
        <title>Genome-scale phylogeny and comparative genomics of the fungal order Sordariales.</title>
        <authorList>
            <consortium name="Lawrence Berkeley National Laboratory"/>
            <person name="Hensen N."/>
            <person name="Bonometti L."/>
            <person name="Westerberg I."/>
            <person name="Brannstrom I.O."/>
            <person name="Guillou S."/>
            <person name="Cros-Aarteil S."/>
            <person name="Calhoun S."/>
            <person name="Haridas S."/>
            <person name="Kuo A."/>
            <person name="Mondo S."/>
            <person name="Pangilinan J."/>
            <person name="Riley R."/>
            <person name="Labutti K."/>
            <person name="Andreopoulos B."/>
            <person name="Lipzen A."/>
            <person name="Chen C."/>
            <person name="Yanf M."/>
            <person name="Daum C."/>
            <person name="Ng V."/>
            <person name="Clum A."/>
            <person name="Steindorff A."/>
            <person name="Ohm R."/>
            <person name="Martin F."/>
            <person name="Silar P."/>
            <person name="Natvig D."/>
            <person name="Lalanne C."/>
            <person name="Gautier V."/>
            <person name="Ament-Velasquez S.L."/>
            <person name="Kruys A."/>
            <person name="Hutchinson M.I."/>
            <person name="Powell A.J."/>
            <person name="Barry K."/>
            <person name="Miller A.N."/>
            <person name="Grigoriev I.V."/>
            <person name="Debuchy R."/>
            <person name="Gladieux P."/>
            <person name="Thoren M.H."/>
            <person name="Johannesson H."/>
        </authorList>
    </citation>
    <scope>NUCLEOTIDE SEQUENCE</scope>
    <source>
        <strain evidence="2">SMH2532-1</strain>
    </source>
</reference>
<feature type="signal peptide" evidence="1">
    <location>
        <begin position="1"/>
        <end position="18"/>
    </location>
</feature>
<proteinExistence type="predicted"/>
<organism evidence="2 3">
    <name type="scientific">Cercophora newfieldiana</name>
    <dbReference type="NCBI Taxonomy" id="92897"/>
    <lineage>
        <taxon>Eukaryota</taxon>
        <taxon>Fungi</taxon>
        <taxon>Dikarya</taxon>
        <taxon>Ascomycota</taxon>
        <taxon>Pezizomycotina</taxon>
        <taxon>Sordariomycetes</taxon>
        <taxon>Sordariomycetidae</taxon>
        <taxon>Sordariales</taxon>
        <taxon>Lasiosphaeriaceae</taxon>
        <taxon>Cercophora</taxon>
    </lineage>
</organism>
<evidence type="ECO:0000313" key="3">
    <source>
        <dbReference type="Proteomes" id="UP001174936"/>
    </source>
</evidence>
<dbReference type="AlphaFoldDB" id="A0AA39YS16"/>
<comment type="caution">
    <text evidence="2">The sequence shown here is derived from an EMBL/GenBank/DDBJ whole genome shotgun (WGS) entry which is preliminary data.</text>
</comment>
<evidence type="ECO:0008006" key="4">
    <source>
        <dbReference type="Google" id="ProtNLM"/>
    </source>
</evidence>
<keyword evidence="1" id="KW-0732">Signal</keyword>
<protein>
    <recommendedName>
        <fullName evidence="4">Secreted protein</fullName>
    </recommendedName>
</protein>
<gene>
    <name evidence="2" type="ORF">B0T16DRAFT_35429</name>
</gene>
<feature type="chain" id="PRO_5041407530" description="Secreted protein" evidence="1">
    <location>
        <begin position="19"/>
        <end position="147"/>
    </location>
</feature>
<keyword evidence="3" id="KW-1185">Reference proteome</keyword>
<name>A0AA39YS16_9PEZI</name>
<evidence type="ECO:0000313" key="2">
    <source>
        <dbReference type="EMBL" id="KAK0656370.1"/>
    </source>
</evidence>
<sequence>MARWMMFSFLGWLRHALAGVFEQACIWGRGLFLVWLWPLVTGHCADDLLQRIPASIPMVHLISHPAGLPIVLDSGLEILSSVQRRIPRARLWYIWSAGQGFFGLGKLHKTTGSVARGNMEERKAILDIHLRSCCSHYGQDHHLLRGR</sequence>
<dbReference type="Proteomes" id="UP001174936">
    <property type="component" value="Unassembled WGS sequence"/>
</dbReference>
<evidence type="ECO:0000256" key="1">
    <source>
        <dbReference type="SAM" id="SignalP"/>
    </source>
</evidence>